<feature type="region of interest" description="Disordered" evidence="1">
    <location>
        <begin position="20"/>
        <end position="85"/>
    </location>
</feature>
<evidence type="ECO:0000256" key="1">
    <source>
        <dbReference type="SAM" id="MobiDB-lite"/>
    </source>
</evidence>
<keyword evidence="2" id="KW-1185">Reference proteome</keyword>
<proteinExistence type="predicted"/>
<feature type="compositionally biased region" description="Basic and acidic residues" evidence="1">
    <location>
        <begin position="72"/>
        <end position="85"/>
    </location>
</feature>
<dbReference type="Proteomes" id="UP000095287">
    <property type="component" value="Unplaced"/>
</dbReference>
<dbReference type="WBParaSite" id="L893_g25246.t1">
    <property type="protein sequence ID" value="L893_g25246.t1"/>
    <property type="gene ID" value="L893_g25246"/>
</dbReference>
<sequence>MDTLAEINTTCVGYMFGYRVTPDCRDAPGHKRPMENSREKPGKGQGTERKQGVNDEDVGKQRKKQTYLSKHSQNEDRRQCGDKLN</sequence>
<accession>A0A1I7ZDB0</accession>
<name>A0A1I7ZDB0_9BILA</name>
<reference evidence="3" key="1">
    <citation type="submission" date="2016-11" db="UniProtKB">
        <authorList>
            <consortium name="WormBaseParasite"/>
        </authorList>
    </citation>
    <scope>IDENTIFICATION</scope>
</reference>
<feature type="compositionally biased region" description="Basic and acidic residues" evidence="1">
    <location>
        <begin position="22"/>
        <end position="60"/>
    </location>
</feature>
<evidence type="ECO:0000313" key="2">
    <source>
        <dbReference type="Proteomes" id="UP000095287"/>
    </source>
</evidence>
<evidence type="ECO:0000313" key="3">
    <source>
        <dbReference type="WBParaSite" id="L893_g25246.t1"/>
    </source>
</evidence>
<protein>
    <submittedName>
        <fullName evidence="3">Transposase</fullName>
    </submittedName>
</protein>
<organism evidence="2 3">
    <name type="scientific">Steinernema glaseri</name>
    <dbReference type="NCBI Taxonomy" id="37863"/>
    <lineage>
        <taxon>Eukaryota</taxon>
        <taxon>Metazoa</taxon>
        <taxon>Ecdysozoa</taxon>
        <taxon>Nematoda</taxon>
        <taxon>Chromadorea</taxon>
        <taxon>Rhabditida</taxon>
        <taxon>Tylenchina</taxon>
        <taxon>Panagrolaimomorpha</taxon>
        <taxon>Strongyloidoidea</taxon>
        <taxon>Steinernematidae</taxon>
        <taxon>Steinernema</taxon>
    </lineage>
</organism>
<dbReference type="AlphaFoldDB" id="A0A1I7ZDB0"/>